<gene>
    <name evidence="3" type="ORF">LSCM1_06465</name>
</gene>
<evidence type="ECO:0000313" key="3">
    <source>
        <dbReference type="EMBL" id="KAG5480043.1"/>
    </source>
</evidence>
<reference evidence="4" key="2">
    <citation type="journal article" date="2021" name="Sci. Data">
        <title>Chromosome-scale genome sequencing, assembly and annotation of six genomes from subfamily Leishmaniinae.</title>
        <authorList>
            <person name="Almutairi H."/>
            <person name="Urbaniak M.D."/>
            <person name="Bates M.D."/>
            <person name="Jariyapan N."/>
            <person name="Kwakye-Nuako G."/>
            <person name="Thomaz Soccol V."/>
            <person name="Al-Salem W.S."/>
            <person name="Dillon R.J."/>
            <person name="Bates P.A."/>
            <person name="Gatherer D."/>
        </authorList>
    </citation>
    <scope>NUCLEOTIDE SEQUENCE [LARGE SCALE GENOMIC DNA]</scope>
</reference>
<dbReference type="SUPFAM" id="SSF101601">
    <property type="entry name" value="Smp-1-like"/>
    <property type="match status" value="1"/>
</dbReference>
<dbReference type="OrthoDB" id="262886at2759"/>
<dbReference type="Gene3D" id="2.60.40.1180">
    <property type="entry name" value="Golgi alpha-mannosidase II"/>
    <property type="match status" value="1"/>
</dbReference>
<feature type="compositionally biased region" description="Polar residues" evidence="1">
    <location>
        <begin position="99"/>
        <end position="113"/>
    </location>
</feature>
<dbReference type="AlphaFoldDB" id="A0A836HNX2"/>
<evidence type="ECO:0000259" key="2">
    <source>
        <dbReference type="Pfam" id="PF09149"/>
    </source>
</evidence>
<keyword evidence="4" id="KW-1185">Reference proteome</keyword>
<feature type="domain" description="DUF1935" evidence="2">
    <location>
        <begin position="152"/>
        <end position="251"/>
    </location>
</feature>
<dbReference type="Proteomes" id="UP000673552">
    <property type="component" value="Unassembled WGS sequence"/>
</dbReference>
<organism evidence="3 4">
    <name type="scientific">Leishmania martiniquensis</name>
    <dbReference type="NCBI Taxonomy" id="1580590"/>
    <lineage>
        <taxon>Eukaryota</taxon>
        <taxon>Discoba</taxon>
        <taxon>Euglenozoa</taxon>
        <taxon>Kinetoplastea</taxon>
        <taxon>Metakinetoplastina</taxon>
        <taxon>Trypanosomatida</taxon>
        <taxon>Trypanosomatidae</taxon>
        <taxon>Leishmaniinae</taxon>
        <taxon>Leishmania</taxon>
    </lineage>
</organism>
<feature type="region of interest" description="Disordered" evidence="1">
    <location>
        <begin position="92"/>
        <end position="113"/>
    </location>
</feature>
<sequence length="267" mass="28283">MMAAPGDDVTRSFAAVAGPIPAATEAASVSTNGRPVAAVAAAVTIPPAPAPNEANVIQRTYVLATSDSDTVFGALRGNCAAAETGVSAVATAPAEEVSDGSTQGTGKPYESLTSTDPAQQRLLTAVPLHQESQIHRIVDKDSPYAGPGPAAEFPIDHIYRCFDQQNGLLFRLVNDKRHLWAFYNDTTDYVMRVTVTFGPESSISALGKTRLTVLNEDTGECRLVLDVAPGETQRFMRGEYNGFITCYDASPIECSTDADAEAKLPRS</sequence>
<accession>A0A836HNX2</accession>
<evidence type="ECO:0000313" key="4">
    <source>
        <dbReference type="Proteomes" id="UP000673552"/>
    </source>
</evidence>
<protein>
    <recommendedName>
        <fullName evidence="2">DUF1935 domain-containing protein</fullName>
    </recommendedName>
</protein>
<dbReference type="PANTHER" id="PTHR47047">
    <property type="entry name" value="PUTATIVE-RELATED-RELATED"/>
    <property type="match status" value="1"/>
</dbReference>
<reference evidence="4" key="1">
    <citation type="journal article" date="2021" name="Microbiol. Resour. Announc.">
        <title>LGAAP: Leishmaniinae Genome Assembly and Annotation Pipeline.</title>
        <authorList>
            <person name="Almutairi H."/>
            <person name="Urbaniak M.D."/>
            <person name="Bates M.D."/>
            <person name="Jariyapan N."/>
            <person name="Kwakye-Nuako G."/>
            <person name="Thomaz-Soccol V."/>
            <person name="Al-Salem W.S."/>
            <person name="Dillon R.J."/>
            <person name="Bates P.A."/>
            <person name="Gatherer D."/>
        </authorList>
    </citation>
    <scope>NUCLEOTIDE SEQUENCE [LARGE SCALE GENOMIC DNA]</scope>
</reference>
<name>A0A836HNX2_9TRYP</name>
<dbReference type="Pfam" id="PF09149">
    <property type="entry name" value="DUF1935"/>
    <property type="match status" value="1"/>
</dbReference>
<dbReference type="EMBL" id="JAFEUZ010000020">
    <property type="protein sequence ID" value="KAG5480043.1"/>
    <property type="molecule type" value="Genomic_DNA"/>
</dbReference>
<dbReference type="InterPro" id="IPR015232">
    <property type="entry name" value="DUF1935"/>
</dbReference>
<dbReference type="KEGG" id="lmat:92516404"/>
<dbReference type="InterPro" id="IPR013780">
    <property type="entry name" value="Glyco_hydro_b"/>
</dbReference>
<evidence type="ECO:0000256" key="1">
    <source>
        <dbReference type="SAM" id="MobiDB-lite"/>
    </source>
</evidence>
<comment type="caution">
    <text evidence="3">The sequence shown here is derived from an EMBL/GenBank/DDBJ whole genome shotgun (WGS) entry which is preliminary data.</text>
</comment>
<dbReference type="GeneID" id="92516404"/>
<proteinExistence type="predicted"/>
<dbReference type="RefSeq" id="XP_067179206.1">
    <property type="nucleotide sequence ID" value="XM_067323892.1"/>
</dbReference>
<dbReference type="InterPro" id="IPR036310">
    <property type="entry name" value="Smp-1-like_sf"/>
</dbReference>
<dbReference type="PANTHER" id="PTHR47047:SF8">
    <property type="entry name" value="CYSTEINE PEPTIDASE, PUTATIVE-RELATED"/>
    <property type="match status" value="1"/>
</dbReference>